<protein>
    <recommendedName>
        <fullName evidence="3 8">Cytochrome c oxidase subunit 3</fullName>
    </recommendedName>
</protein>
<evidence type="ECO:0000256" key="1">
    <source>
        <dbReference type="ARBA" id="ARBA00004141"/>
    </source>
</evidence>
<comment type="subcellular location">
    <subcellularLocation>
        <location evidence="1">Membrane</location>
        <topology evidence="1">Multi-pass membrane protein</topology>
    </subcellularLocation>
</comment>
<evidence type="ECO:0000259" key="10">
    <source>
        <dbReference type="PROSITE" id="PS50253"/>
    </source>
</evidence>
<keyword evidence="7 9" id="KW-0472">Membrane</keyword>
<reference evidence="11 12" key="1">
    <citation type="submission" date="2017-08" db="EMBL/GenBank/DDBJ databases">
        <title>Acidophilic green algal genome provides insights into adaptation to an acidic environment.</title>
        <authorList>
            <person name="Hirooka S."/>
            <person name="Hirose Y."/>
            <person name="Kanesaki Y."/>
            <person name="Higuchi S."/>
            <person name="Fujiwara T."/>
            <person name="Onuma R."/>
            <person name="Era A."/>
            <person name="Ohbayashi R."/>
            <person name="Uzuka A."/>
            <person name="Nozaki H."/>
            <person name="Yoshikawa H."/>
            <person name="Miyagishima S.Y."/>
        </authorList>
    </citation>
    <scope>NUCLEOTIDE SEQUENCE [LARGE SCALE GENOMIC DNA]</scope>
    <source>
        <strain evidence="11 12">NIES-2499</strain>
    </source>
</reference>
<feature type="transmembrane region" description="Helical" evidence="9">
    <location>
        <begin position="257"/>
        <end position="275"/>
    </location>
</feature>
<name>A0A250WRG9_9CHLO</name>
<evidence type="ECO:0000256" key="9">
    <source>
        <dbReference type="SAM" id="Phobius"/>
    </source>
</evidence>
<dbReference type="Pfam" id="PF00510">
    <property type="entry name" value="COX3"/>
    <property type="match status" value="1"/>
</dbReference>
<dbReference type="InterPro" id="IPR035973">
    <property type="entry name" value="Cyt_c_oxidase_su3-like_sf"/>
</dbReference>
<dbReference type="EMBL" id="BEGY01000003">
    <property type="protein sequence ID" value="GAX73296.1"/>
    <property type="molecule type" value="Genomic_DNA"/>
</dbReference>
<dbReference type="CDD" id="cd01665">
    <property type="entry name" value="Cyt_c_Oxidase_III"/>
    <property type="match status" value="1"/>
</dbReference>
<dbReference type="PANTHER" id="PTHR11403">
    <property type="entry name" value="CYTOCHROME C OXIDASE SUBUNIT III"/>
    <property type="match status" value="1"/>
</dbReference>
<proteinExistence type="inferred from homology"/>
<accession>A0A250WRG9</accession>
<dbReference type="Gene3D" id="1.20.120.80">
    <property type="entry name" value="Cytochrome c oxidase, subunit III, four-helix bundle"/>
    <property type="match status" value="1"/>
</dbReference>
<dbReference type="GO" id="GO:0005739">
    <property type="term" value="C:mitochondrion"/>
    <property type="evidence" value="ECO:0007669"/>
    <property type="project" value="TreeGrafter"/>
</dbReference>
<comment type="similarity">
    <text evidence="2 8">Belongs to the cytochrome c oxidase subunit 3 family.</text>
</comment>
<dbReference type="InterPro" id="IPR013833">
    <property type="entry name" value="Cyt_c_oxidase_su3_a-hlx"/>
</dbReference>
<dbReference type="InterPro" id="IPR024791">
    <property type="entry name" value="Cyt_c/ubiquinol_Oxase_su3"/>
</dbReference>
<feature type="transmembrane region" description="Helical" evidence="9">
    <location>
        <begin position="365"/>
        <end position="384"/>
    </location>
</feature>
<keyword evidence="4 8" id="KW-0812">Transmembrane</keyword>
<evidence type="ECO:0000256" key="4">
    <source>
        <dbReference type="ARBA" id="ARBA00022692"/>
    </source>
</evidence>
<evidence type="ECO:0000256" key="2">
    <source>
        <dbReference type="ARBA" id="ARBA00010581"/>
    </source>
</evidence>
<dbReference type="Proteomes" id="UP000232323">
    <property type="component" value="Unassembled WGS sequence"/>
</dbReference>
<gene>
    <name evidence="11" type="ORF">CEUSTIGMA_g750.t1</name>
</gene>
<dbReference type="GO" id="GO:0004129">
    <property type="term" value="F:cytochrome-c oxidase activity"/>
    <property type="evidence" value="ECO:0007669"/>
    <property type="project" value="InterPro"/>
</dbReference>
<evidence type="ECO:0000256" key="8">
    <source>
        <dbReference type="RuleBase" id="RU003375"/>
    </source>
</evidence>
<evidence type="ECO:0000256" key="3">
    <source>
        <dbReference type="ARBA" id="ARBA00015944"/>
    </source>
</evidence>
<feature type="transmembrane region" description="Helical" evidence="9">
    <location>
        <begin position="287"/>
        <end position="303"/>
    </location>
</feature>
<dbReference type="InterPro" id="IPR000298">
    <property type="entry name" value="Cyt_c_oxidase-like_su3"/>
</dbReference>
<dbReference type="OrthoDB" id="564124at2759"/>
<keyword evidence="8" id="KW-0496">Mitochondrion</keyword>
<dbReference type="InterPro" id="IPR033945">
    <property type="entry name" value="Cyt_c_oxase_su3_dom"/>
</dbReference>
<dbReference type="STRING" id="1157962.A0A250WRG9"/>
<comment type="function">
    <text evidence="8">Component of the cytochrome c oxidase, the last enzyme in the mitochondrial electron transport chain which drives oxidative phosphorylation. The respiratory chain contains 3 multisubunit complexes succinate dehydrogenase (complex II, CII), ubiquinol-cytochrome c oxidoreductase (cytochrome b-c1 complex, complex III, CIII) and cytochrome c oxidase (complex IV, CIV), that cooperate to transfer electrons derived from NADH and succinate to molecular oxygen, creating an electrochemical gradient over the inner membrane that drives transmembrane transport and the ATP synthase. Cytochrome c oxidase is the component of the respiratory chain that catalyzes the reduction of oxygen to water. Electrons originating from reduced cytochrome c in the intermembrane space (IMS) are transferred via the dinuclear copper A center (CU(A)) of subunit 2 and heme A of subunit 1 to the active site in subunit 1, a binuclear center (BNC) formed by heme A3 and copper B (CU(B)). The BNC reduces molecular oxygen to 2 water molecules using 4 electrons from cytochrome c in the IMS and 4 protons from the mitochondrial matrix.</text>
</comment>
<dbReference type="PANTHER" id="PTHR11403:SF7">
    <property type="entry name" value="CYTOCHROME C OXIDASE SUBUNIT 3"/>
    <property type="match status" value="1"/>
</dbReference>
<dbReference type="GO" id="GO:0016020">
    <property type="term" value="C:membrane"/>
    <property type="evidence" value="ECO:0007669"/>
    <property type="project" value="UniProtKB-SubCell"/>
</dbReference>
<feature type="transmembrane region" description="Helical" evidence="9">
    <location>
        <begin position="323"/>
        <end position="345"/>
    </location>
</feature>
<feature type="transmembrane region" description="Helical" evidence="9">
    <location>
        <begin position="174"/>
        <end position="193"/>
    </location>
</feature>
<sequence length="386" mass="42152">MQRQVIRLFQRCSALIPQEAQALRQLSSNSIISESSTLFNGHEGKKQEQSFSNFSAFKMPSMSFATHMMHTASSEEDVTKQHETSLRDVAPVPLVPSALLALPVKSKRMPSVAQRAMATAAHDSDDGHHGPYWVAHPYHVLPPSPWPVLAGYGAGVSCLGMAAFFHAIPGGTPLMMTGILSTAATAIAWWRDCIIESDMGMHTEVVKQNLMSGVWLFIVSEAALFFGLLWSCVHLGMSPNVHIQMQWPPVGIEAVGWDKRALVMSAVLAGSYYSANVAMVARDQKTVMGALAATLALGVLFLGDQYLEYSTAPFNMTDGSYGTTFYITTGFHGMHVFLGTCWLAACMAMYPRYGSPGVGMRGGILYWHFVDIVWIAVYGIIYVAQL</sequence>
<evidence type="ECO:0000313" key="11">
    <source>
        <dbReference type="EMBL" id="GAX73296.1"/>
    </source>
</evidence>
<dbReference type="SUPFAM" id="SSF81452">
    <property type="entry name" value="Cytochrome c oxidase subunit III-like"/>
    <property type="match status" value="1"/>
</dbReference>
<evidence type="ECO:0000313" key="12">
    <source>
        <dbReference type="Proteomes" id="UP000232323"/>
    </source>
</evidence>
<keyword evidence="12" id="KW-1185">Reference proteome</keyword>
<dbReference type="Gene3D" id="1.10.287.70">
    <property type="match status" value="1"/>
</dbReference>
<comment type="caution">
    <text evidence="11">The sequence shown here is derived from an EMBL/GenBank/DDBJ whole genome shotgun (WGS) entry which is preliminary data.</text>
</comment>
<feature type="transmembrane region" description="Helical" evidence="9">
    <location>
        <begin position="214"/>
        <end position="237"/>
    </location>
</feature>
<evidence type="ECO:0000256" key="5">
    <source>
        <dbReference type="ARBA" id="ARBA00022967"/>
    </source>
</evidence>
<keyword evidence="5" id="KW-1278">Translocase</keyword>
<evidence type="ECO:0000256" key="7">
    <source>
        <dbReference type="ARBA" id="ARBA00023136"/>
    </source>
</evidence>
<dbReference type="AlphaFoldDB" id="A0A250WRG9"/>
<dbReference type="PROSITE" id="PS50253">
    <property type="entry name" value="COX3"/>
    <property type="match status" value="1"/>
</dbReference>
<evidence type="ECO:0000256" key="6">
    <source>
        <dbReference type="ARBA" id="ARBA00022989"/>
    </source>
</evidence>
<keyword evidence="6 9" id="KW-1133">Transmembrane helix</keyword>
<feature type="domain" description="Heme-copper oxidase subunit III family profile" evidence="10">
    <location>
        <begin position="134"/>
        <end position="386"/>
    </location>
</feature>
<organism evidence="11 12">
    <name type="scientific">Chlamydomonas eustigma</name>
    <dbReference type="NCBI Taxonomy" id="1157962"/>
    <lineage>
        <taxon>Eukaryota</taxon>
        <taxon>Viridiplantae</taxon>
        <taxon>Chlorophyta</taxon>
        <taxon>core chlorophytes</taxon>
        <taxon>Chlorophyceae</taxon>
        <taxon>CS clade</taxon>
        <taxon>Chlamydomonadales</taxon>
        <taxon>Chlamydomonadaceae</taxon>
        <taxon>Chlamydomonas</taxon>
    </lineage>
</organism>
<dbReference type="GO" id="GO:0006123">
    <property type="term" value="P:mitochondrial electron transport, cytochrome c to oxygen"/>
    <property type="evidence" value="ECO:0007669"/>
    <property type="project" value="TreeGrafter"/>
</dbReference>